<feature type="domain" description="2Fe-2S ferredoxin-type" evidence="6">
    <location>
        <begin position="3"/>
        <end position="79"/>
    </location>
</feature>
<dbReference type="PANTHER" id="PTHR44379">
    <property type="entry name" value="OXIDOREDUCTASE WITH IRON-SULFUR SUBUNIT"/>
    <property type="match status" value="1"/>
</dbReference>
<proteinExistence type="predicted"/>
<dbReference type="RefSeq" id="WP_078697488.1">
    <property type="nucleotide sequence ID" value="NZ_FUYH01000026.1"/>
</dbReference>
<dbReference type="PROSITE" id="PS00197">
    <property type="entry name" value="2FE2S_FER_1"/>
    <property type="match status" value="1"/>
</dbReference>
<dbReference type="Pfam" id="PF00111">
    <property type="entry name" value="Fer2"/>
    <property type="match status" value="1"/>
</dbReference>
<sequence length="158" mass="17202">MENKIKFILNGEEVEVLCSPVKRLLDVLRDDFNLSGAKEGCGKGECGACSVLIDGKLINSCLYPAQMAEGKEVLTIEGLKKSRIFEILSESFIDAGAVQCGFCTPGMIMASYALLRKNPNPTEEDIREGLSGNLCRCTGYNMIIEAVKMAAKRGEGLW</sequence>
<evidence type="ECO:0000259" key="6">
    <source>
        <dbReference type="PROSITE" id="PS51085"/>
    </source>
</evidence>
<keyword evidence="1" id="KW-0001">2Fe-2S</keyword>
<dbReference type="InterPro" id="IPR036010">
    <property type="entry name" value="2Fe-2S_ferredoxin-like_sf"/>
</dbReference>
<dbReference type="Gene3D" id="3.10.20.30">
    <property type="match status" value="1"/>
</dbReference>
<reference evidence="8" key="1">
    <citation type="submission" date="2017-02" db="EMBL/GenBank/DDBJ databases">
        <authorList>
            <person name="Varghese N."/>
            <person name="Submissions S."/>
        </authorList>
    </citation>
    <scope>NUCLEOTIDE SEQUENCE [LARGE SCALE GENOMIC DNA]</scope>
    <source>
        <strain evidence="8">USBA 833</strain>
    </source>
</reference>
<evidence type="ECO:0000256" key="1">
    <source>
        <dbReference type="ARBA" id="ARBA00022714"/>
    </source>
</evidence>
<protein>
    <submittedName>
        <fullName evidence="7">Carbon-monoxide dehydrogenase small subunit</fullName>
    </submittedName>
</protein>
<evidence type="ECO:0000256" key="3">
    <source>
        <dbReference type="ARBA" id="ARBA00023002"/>
    </source>
</evidence>
<dbReference type="STRING" id="1147123.SAMN05443428_12614"/>
<dbReference type="PROSITE" id="PS51085">
    <property type="entry name" value="2FE2S_FER_2"/>
    <property type="match status" value="1"/>
</dbReference>
<dbReference type="InterPro" id="IPR002888">
    <property type="entry name" value="2Fe-2S-bd"/>
</dbReference>
<dbReference type="GO" id="GO:0016491">
    <property type="term" value="F:oxidoreductase activity"/>
    <property type="evidence" value="ECO:0007669"/>
    <property type="project" value="UniProtKB-KW"/>
</dbReference>
<keyword evidence="2" id="KW-0479">Metal-binding</keyword>
<evidence type="ECO:0000256" key="4">
    <source>
        <dbReference type="ARBA" id="ARBA00023004"/>
    </source>
</evidence>
<dbReference type="Gene3D" id="1.10.150.120">
    <property type="entry name" value="[2Fe-2S]-binding domain"/>
    <property type="match status" value="1"/>
</dbReference>
<dbReference type="InterPro" id="IPR001041">
    <property type="entry name" value="2Fe-2S_ferredoxin-type"/>
</dbReference>
<dbReference type="InterPro" id="IPR051452">
    <property type="entry name" value="Diverse_Oxidoreductases"/>
</dbReference>
<evidence type="ECO:0000313" key="7">
    <source>
        <dbReference type="EMBL" id="SKA97715.1"/>
    </source>
</evidence>
<keyword evidence="8" id="KW-1185">Reference proteome</keyword>
<dbReference type="Pfam" id="PF01799">
    <property type="entry name" value="Fer2_2"/>
    <property type="match status" value="1"/>
</dbReference>
<keyword evidence="5" id="KW-0411">Iron-sulfur</keyword>
<dbReference type="SUPFAM" id="SSF54292">
    <property type="entry name" value="2Fe-2S ferredoxin-like"/>
    <property type="match status" value="1"/>
</dbReference>
<dbReference type="EMBL" id="FUYH01000026">
    <property type="protein sequence ID" value="SKA97715.1"/>
    <property type="molecule type" value="Genomic_DNA"/>
</dbReference>
<dbReference type="InterPro" id="IPR012675">
    <property type="entry name" value="Beta-grasp_dom_sf"/>
</dbReference>
<gene>
    <name evidence="7" type="ORF">SAMN05443428_12614</name>
</gene>
<dbReference type="CDD" id="cd00207">
    <property type="entry name" value="fer2"/>
    <property type="match status" value="1"/>
</dbReference>
<dbReference type="OrthoDB" id="9796880at2"/>
<evidence type="ECO:0000313" key="8">
    <source>
        <dbReference type="Proteomes" id="UP000190105"/>
    </source>
</evidence>
<name>A0A1T4Y8W2_9CLOT</name>
<dbReference type="InterPro" id="IPR006058">
    <property type="entry name" value="2Fe2S_fd_BS"/>
</dbReference>
<organism evidence="7 8">
    <name type="scientific">Caloramator quimbayensis</name>
    <dbReference type="NCBI Taxonomy" id="1147123"/>
    <lineage>
        <taxon>Bacteria</taxon>
        <taxon>Bacillati</taxon>
        <taxon>Bacillota</taxon>
        <taxon>Clostridia</taxon>
        <taxon>Eubacteriales</taxon>
        <taxon>Clostridiaceae</taxon>
        <taxon>Caloramator</taxon>
    </lineage>
</organism>
<dbReference type="AlphaFoldDB" id="A0A1T4Y8W2"/>
<dbReference type="Proteomes" id="UP000190105">
    <property type="component" value="Unassembled WGS sequence"/>
</dbReference>
<evidence type="ECO:0000256" key="5">
    <source>
        <dbReference type="ARBA" id="ARBA00023014"/>
    </source>
</evidence>
<dbReference type="GO" id="GO:0046872">
    <property type="term" value="F:metal ion binding"/>
    <property type="evidence" value="ECO:0007669"/>
    <property type="project" value="UniProtKB-KW"/>
</dbReference>
<accession>A0A1T4Y8W2</accession>
<keyword evidence="3" id="KW-0560">Oxidoreductase</keyword>
<dbReference type="GO" id="GO:0051537">
    <property type="term" value="F:2 iron, 2 sulfur cluster binding"/>
    <property type="evidence" value="ECO:0007669"/>
    <property type="project" value="UniProtKB-KW"/>
</dbReference>
<dbReference type="PANTHER" id="PTHR44379:SF8">
    <property type="entry name" value="XANTHINE DEHYDROGENASE IRON-SULFUR-BINDING SUBUNIT XDHC-RELATED"/>
    <property type="match status" value="1"/>
</dbReference>
<dbReference type="SUPFAM" id="SSF47741">
    <property type="entry name" value="CO dehydrogenase ISP C-domain like"/>
    <property type="match status" value="1"/>
</dbReference>
<dbReference type="InterPro" id="IPR036884">
    <property type="entry name" value="2Fe-2S-bd_dom_sf"/>
</dbReference>
<evidence type="ECO:0000256" key="2">
    <source>
        <dbReference type="ARBA" id="ARBA00022723"/>
    </source>
</evidence>
<keyword evidence="4" id="KW-0408">Iron</keyword>